<name>B6IPM4_RHOCS</name>
<dbReference type="AlphaFoldDB" id="B6IPM4"/>
<dbReference type="HOGENOM" id="CLU_3065617_0_0_5"/>
<dbReference type="EMBL" id="CP000613">
    <property type="protein sequence ID" value="ACI99726.1"/>
    <property type="molecule type" value="Genomic_DNA"/>
</dbReference>
<gene>
    <name evidence="2" type="ordered locus">RC1_2340</name>
</gene>
<protein>
    <submittedName>
        <fullName evidence="2">Uncharacterized protein</fullName>
    </submittedName>
</protein>
<keyword evidence="3" id="KW-1185">Reference proteome</keyword>
<dbReference type="KEGG" id="rce:RC1_2340"/>
<dbReference type="Proteomes" id="UP000001591">
    <property type="component" value="Chromosome"/>
</dbReference>
<evidence type="ECO:0000313" key="2">
    <source>
        <dbReference type="EMBL" id="ACI99726.1"/>
    </source>
</evidence>
<evidence type="ECO:0000313" key="3">
    <source>
        <dbReference type="Proteomes" id="UP000001591"/>
    </source>
</evidence>
<evidence type="ECO:0000256" key="1">
    <source>
        <dbReference type="SAM" id="MobiDB-lite"/>
    </source>
</evidence>
<organism evidence="2 3">
    <name type="scientific">Rhodospirillum centenum (strain ATCC 51521 / SW)</name>
    <dbReference type="NCBI Taxonomy" id="414684"/>
    <lineage>
        <taxon>Bacteria</taxon>
        <taxon>Pseudomonadati</taxon>
        <taxon>Pseudomonadota</taxon>
        <taxon>Alphaproteobacteria</taxon>
        <taxon>Rhodospirillales</taxon>
        <taxon>Rhodospirillaceae</taxon>
        <taxon>Rhodospirillum</taxon>
    </lineage>
</organism>
<reference evidence="2 3" key="1">
    <citation type="journal article" date="2010" name="BMC Genomics">
        <title>Metabolic flexibility revealed in the genome of the cyst-forming alpha-1 proteobacterium Rhodospirillum centenum.</title>
        <authorList>
            <person name="Lu Y.K."/>
            <person name="Marden J."/>
            <person name="Han M."/>
            <person name="Swingley W.D."/>
            <person name="Mastrian S.D."/>
            <person name="Chowdhury S.R."/>
            <person name="Hao J."/>
            <person name="Helmy T."/>
            <person name="Kim S."/>
            <person name="Kurdoglu A.A."/>
            <person name="Matthies H.J."/>
            <person name="Rollo D."/>
            <person name="Stothard P."/>
            <person name="Blankenship R.E."/>
            <person name="Bauer C.E."/>
            <person name="Touchman J.W."/>
        </authorList>
    </citation>
    <scope>NUCLEOTIDE SEQUENCE [LARGE SCALE GENOMIC DNA]</scope>
    <source>
        <strain evidence="3">ATCC 51521 / SW</strain>
    </source>
</reference>
<accession>B6IPM4</accession>
<proteinExistence type="predicted"/>
<dbReference type="STRING" id="414684.RC1_2340"/>
<sequence>MRATSAHFRTLPAIPNRYTNDRRDRIRPQVPAPAPDRTDRPPRTDLPPHAMEY</sequence>
<feature type="region of interest" description="Disordered" evidence="1">
    <location>
        <begin position="1"/>
        <end position="53"/>
    </location>
</feature>